<dbReference type="AlphaFoldDB" id="B8LNZ7"/>
<evidence type="ECO:0000313" key="2">
    <source>
        <dbReference type="EMBL" id="ABR17377.1"/>
    </source>
</evidence>
<feature type="compositionally biased region" description="Polar residues" evidence="1">
    <location>
        <begin position="1"/>
        <end position="14"/>
    </location>
</feature>
<dbReference type="Pfam" id="PF05212">
    <property type="entry name" value="DUF707"/>
    <property type="match status" value="1"/>
</dbReference>
<reference evidence="2" key="1">
    <citation type="submission" date="2007-06" db="EMBL/GenBank/DDBJ databases">
        <title>Full length cDNA sequences from Sitka Spruce (Picea sitchensis).</title>
        <authorList>
            <person name="Ralph S.G."/>
            <person name="Chun H.E."/>
            <person name="Liao N."/>
            <person name="Ali J."/>
            <person name="Reid K."/>
            <person name="Kolosova N."/>
            <person name="Cooper N."/>
            <person name="Cullis C."/>
            <person name="Jancsik S."/>
            <person name="Moore R."/>
            <person name="Mayo M."/>
            <person name="Wagner S."/>
            <person name="Holt R.A."/>
            <person name="Jones S.J.M."/>
            <person name="Marra M.A."/>
            <person name="Ritland C.E."/>
            <person name="Ritland K."/>
            <person name="Bohlmann J."/>
        </authorList>
    </citation>
    <scope>NUCLEOTIDE SEQUENCE</scope>
    <source>
        <tissue evidence="2">Green portion of the leader tissue</tissue>
    </source>
</reference>
<dbReference type="PANTHER" id="PTHR31210">
    <property type="entry name" value="OS06G0731900 PROTEIN"/>
    <property type="match status" value="1"/>
</dbReference>
<proteinExistence type="evidence at transcript level"/>
<feature type="region of interest" description="Disordered" evidence="1">
    <location>
        <begin position="1"/>
        <end position="36"/>
    </location>
</feature>
<dbReference type="InterPro" id="IPR007877">
    <property type="entry name" value="DUF707"/>
</dbReference>
<feature type="compositionally biased region" description="Basic and acidic residues" evidence="1">
    <location>
        <begin position="15"/>
        <end position="24"/>
    </location>
</feature>
<organism evidence="2">
    <name type="scientific">Picea sitchensis</name>
    <name type="common">Sitka spruce</name>
    <name type="synonym">Pinus sitchensis</name>
    <dbReference type="NCBI Taxonomy" id="3332"/>
    <lineage>
        <taxon>Eukaryota</taxon>
        <taxon>Viridiplantae</taxon>
        <taxon>Streptophyta</taxon>
        <taxon>Embryophyta</taxon>
        <taxon>Tracheophyta</taxon>
        <taxon>Spermatophyta</taxon>
        <taxon>Pinopsida</taxon>
        <taxon>Pinidae</taxon>
        <taxon>Conifers I</taxon>
        <taxon>Pinales</taxon>
        <taxon>Pinaceae</taxon>
        <taxon>Picea</taxon>
    </lineage>
</organism>
<accession>B8LNZ7</accession>
<sequence>MHQPTPVSMQSSVDNESKDKHGEPCPRGSGALPKGLVQRSSDLEMRSLWGNPIQEGQRKTPHNLLAIPVGIKQKDNVNKMVQKFPADNFTVMLFHYYGVVDKWSEFKWTETAIHVAAINQTKWWFAKRFLHPDIIDLYNYIFIWDEDLGVNNFHADRYLAIMEEEGLEISQPALDTSHADVHYGITKRNPRTRVHRRMYKNGGGHPCLANSIAPPCTGWVEMMAPVFSRAAWRCSWGMIQNDLVHGWGMDMKLGYCAQGDRTKKVGIIDSEYILHEGIPSLGGMHDQNVSSSGVPDNTRLEVRKRSYIEMEIFKQRWAKAVDDDDCWIDPYLKVKG</sequence>
<evidence type="ECO:0000256" key="1">
    <source>
        <dbReference type="SAM" id="MobiDB-lite"/>
    </source>
</evidence>
<protein>
    <recommendedName>
        <fullName evidence="3">DUF707 domain-containing protein</fullName>
    </recommendedName>
</protein>
<evidence type="ECO:0008006" key="3">
    <source>
        <dbReference type="Google" id="ProtNLM"/>
    </source>
</evidence>
<dbReference type="EMBL" id="EF677560">
    <property type="protein sequence ID" value="ABR17377.1"/>
    <property type="molecule type" value="mRNA"/>
</dbReference>
<name>B8LNZ7_PICSI</name>
<dbReference type="PANTHER" id="PTHR31210:SF47">
    <property type="entry name" value="OS07G0564800 PROTEIN"/>
    <property type="match status" value="1"/>
</dbReference>